<dbReference type="InterPro" id="IPR003680">
    <property type="entry name" value="Flavodoxin_fold"/>
</dbReference>
<evidence type="ECO:0000256" key="2">
    <source>
        <dbReference type="ARBA" id="ARBA00023002"/>
    </source>
</evidence>
<protein>
    <submittedName>
        <fullName evidence="4">NAD(P)H-dependent oxidoreductase</fullName>
    </submittedName>
</protein>
<dbReference type="Proteomes" id="UP001158961">
    <property type="component" value="Chromosome"/>
</dbReference>
<gene>
    <name evidence="4" type="ORF">DAPPPG734_19170</name>
</gene>
<dbReference type="PANTHER" id="PTHR10204:SF34">
    <property type="entry name" value="NAD(P)H DEHYDROGENASE [QUINONE] 1 ISOFORM 1"/>
    <property type="match status" value="1"/>
</dbReference>
<organism evidence="4 5">
    <name type="scientific">Enterobacter agglomerans</name>
    <name type="common">Erwinia herbicola</name>
    <name type="synonym">Pantoea agglomerans</name>
    <dbReference type="NCBI Taxonomy" id="549"/>
    <lineage>
        <taxon>Bacteria</taxon>
        <taxon>Pseudomonadati</taxon>
        <taxon>Pseudomonadota</taxon>
        <taxon>Gammaproteobacteria</taxon>
        <taxon>Enterobacterales</taxon>
        <taxon>Erwiniaceae</taxon>
        <taxon>Pantoea</taxon>
        <taxon>Pantoea agglomerans group</taxon>
    </lineage>
</organism>
<dbReference type="AlphaFoldDB" id="A0AAN2K6P7"/>
<dbReference type="GO" id="GO:0005829">
    <property type="term" value="C:cytosol"/>
    <property type="evidence" value="ECO:0007669"/>
    <property type="project" value="TreeGrafter"/>
</dbReference>
<evidence type="ECO:0000313" key="4">
    <source>
        <dbReference type="EMBL" id="CAH6338321.1"/>
    </source>
</evidence>
<dbReference type="InterPro" id="IPR029039">
    <property type="entry name" value="Flavoprotein-like_sf"/>
</dbReference>
<evidence type="ECO:0000256" key="1">
    <source>
        <dbReference type="ARBA" id="ARBA00006252"/>
    </source>
</evidence>
<keyword evidence="2" id="KW-0560">Oxidoreductase</keyword>
<reference evidence="4" key="1">
    <citation type="submission" date="2022-05" db="EMBL/GenBank/DDBJ databases">
        <authorList>
            <person name="Pothier F. J."/>
        </authorList>
    </citation>
    <scope>NUCLEOTIDE SEQUENCE</scope>
    <source>
        <strain evidence="4">DAPP-PG734</strain>
    </source>
</reference>
<evidence type="ECO:0000259" key="3">
    <source>
        <dbReference type="Pfam" id="PF02525"/>
    </source>
</evidence>
<dbReference type="SUPFAM" id="SSF52218">
    <property type="entry name" value="Flavoproteins"/>
    <property type="match status" value="1"/>
</dbReference>
<dbReference type="GO" id="GO:0003955">
    <property type="term" value="F:NAD(P)H dehydrogenase (quinone) activity"/>
    <property type="evidence" value="ECO:0007669"/>
    <property type="project" value="TreeGrafter"/>
</dbReference>
<dbReference type="RefSeq" id="WP_031592985.1">
    <property type="nucleotide sequence ID" value="NZ_JNVA01000041.1"/>
</dbReference>
<proteinExistence type="inferred from homology"/>
<dbReference type="Pfam" id="PF02525">
    <property type="entry name" value="Flavodoxin_2"/>
    <property type="match status" value="1"/>
</dbReference>
<evidence type="ECO:0000313" key="5">
    <source>
        <dbReference type="Proteomes" id="UP001158961"/>
    </source>
</evidence>
<dbReference type="PANTHER" id="PTHR10204">
    <property type="entry name" value="NAD P H OXIDOREDUCTASE-RELATED"/>
    <property type="match status" value="1"/>
</dbReference>
<sequence>MKVLIISAHPEADSFNSFLASSAARVFEKQGSLVQTVNLYSENFEPCEGQNFYPDRQAPQRFDALLEQRHHWEMHNLSDDVVRHIESLKSADLLLLHFPFWWFGMPAILKGWMDRVFVYGGIYDSKHRHENGIMKGKRALLTVTAGAPANACGHNGRHGDMRFLLWPPIHALHYIGYSMLEPYLIHGVRGGLDGLAKEKQQQFLDQKVKDFESRLIAINDWPIIPFNKEEDFNEDKTLKPHSPEYSPFVRHNPGNWNAYPI</sequence>
<dbReference type="InterPro" id="IPR051545">
    <property type="entry name" value="NAD(P)H_dehydrogenase_qn"/>
</dbReference>
<accession>A0AAN2K6P7</accession>
<feature type="domain" description="Flavodoxin-like fold" evidence="3">
    <location>
        <begin position="1"/>
        <end position="197"/>
    </location>
</feature>
<dbReference type="Gene3D" id="3.40.50.360">
    <property type="match status" value="1"/>
</dbReference>
<dbReference type="EMBL" id="OW970315">
    <property type="protein sequence ID" value="CAH6338321.1"/>
    <property type="molecule type" value="Genomic_DNA"/>
</dbReference>
<comment type="similarity">
    <text evidence="1">Belongs to the NAD(P)H dehydrogenase (quinone) family.</text>
</comment>
<name>A0AAN2K6P7_ENTAG</name>